<evidence type="ECO:0000313" key="3">
    <source>
        <dbReference type="Proteomes" id="UP000034600"/>
    </source>
</evidence>
<comment type="caution">
    <text evidence="2">The sequence shown here is derived from an EMBL/GenBank/DDBJ whole genome shotgun (WGS) entry which is preliminary data.</text>
</comment>
<dbReference type="EMBL" id="LCPO01000001">
    <property type="protein sequence ID" value="KKU99402.1"/>
    <property type="molecule type" value="Genomic_DNA"/>
</dbReference>
<keyword evidence="1" id="KW-0812">Transmembrane</keyword>
<organism evidence="2 3">
    <name type="scientific">Candidatus Jorgensenbacteria bacterium GW2011_GWC1_48_8</name>
    <dbReference type="NCBI Taxonomy" id="1618666"/>
    <lineage>
        <taxon>Bacteria</taxon>
        <taxon>Candidatus Joergenseniibacteriota</taxon>
    </lineage>
</organism>
<accession>A0A0G1UZ26</accession>
<feature type="transmembrane region" description="Helical" evidence="1">
    <location>
        <begin position="323"/>
        <end position="344"/>
    </location>
</feature>
<feature type="transmembrane region" description="Helical" evidence="1">
    <location>
        <begin position="129"/>
        <end position="150"/>
    </location>
</feature>
<keyword evidence="1" id="KW-1133">Transmembrane helix</keyword>
<feature type="transmembrane region" description="Helical" evidence="1">
    <location>
        <begin position="97"/>
        <end position="117"/>
    </location>
</feature>
<evidence type="ECO:0000313" key="2">
    <source>
        <dbReference type="EMBL" id="KKU99402.1"/>
    </source>
</evidence>
<feature type="transmembrane region" description="Helical" evidence="1">
    <location>
        <begin position="245"/>
        <end position="267"/>
    </location>
</feature>
<protein>
    <submittedName>
        <fullName evidence="2">Uncharacterized protein</fullName>
    </submittedName>
</protein>
<keyword evidence="1" id="KW-0472">Membrane</keyword>
<reference evidence="2 3" key="1">
    <citation type="journal article" date="2015" name="Nature">
        <title>rRNA introns, odd ribosomes, and small enigmatic genomes across a large radiation of phyla.</title>
        <authorList>
            <person name="Brown C.T."/>
            <person name="Hug L.A."/>
            <person name="Thomas B.C."/>
            <person name="Sharon I."/>
            <person name="Castelle C.J."/>
            <person name="Singh A."/>
            <person name="Wilkins M.J."/>
            <person name="Williams K.H."/>
            <person name="Banfield J.F."/>
        </authorList>
    </citation>
    <scope>NUCLEOTIDE SEQUENCE [LARGE SCALE GENOMIC DNA]</scope>
</reference>
<sequence length="702" mass="76694">MKRLLKIKIKPIHLAVLALFVFLLFVPAISRAGLADTLLQDFFTWGFRIIAYIFNFLGGILFTLGGMLTNLMLDLNLNVLNDSNSLVHVGWRIVRDIANLGFVLVIIVIAFATILRFEQYGVSKLLPKLIAAAIIVNFSFVIATVFINFSHVLTNFFAARALPEKTVSGLSGWDLSTSLSDAFGPQRFYIETDPLPPNPEEEVGGLTGFSTAVLTSIAGLIFTVVFTLIGALVLLAFAFMLLMRYLWLTFLVILAPLIWLFWVIPALQGQFSKWWNKFLQWVFFAPASMFFVYLALVSVKSLGSTNLAFLENSNTFAGVIKNTMIQGAQMVVLAGILIGGLIIAQKMGITGAAGAMGIASKAGGIAKGWVGRQAIKAGSLPARTKWGRGLTEGIQKTGANLTRTGTSMGRLGKFVTAPIRGVGKGLGLAGAGLSTAGIVQGENLVKQAEDGQKGLSDKQLALRIGAMGDDERVAALMRLAKNKNLEMVPEMARYISDSKTKAIFESYGKGKEYSDLLEKTAGFNTAMLTGKDEKGSPISLEEATKKFRESYSIKDYDKLQPNVLSAFDAKKNNLGLDATKHEKIRNAVRQSIFETHPGAISKVRTKMKGDDLRSFQKELDDYIETFEKSNLPEEFKNEKGEKVKLRGLTVPVKVKLDWIDKNRPDSGNWARGIYNSRKNFGSTLFGGFAPMAAEEGEAPATT</sequence>
<dbReference type="AlphaFoldDB" id="A0A0G1UZ26"/>
<dbReference type="Proteomes" id="UP000034600">
    <property type="component" value="Unassembled WGS sequence"/>
</dbReference>
<evidence type="ECO:0000256" key="1">
    <source>
        <dbReference type="SAM" id="Phobius"/>
    </source>
</evidence>
<feature type="transmembrane region" description="Helical" evidence="1">
    <location>
        <begin position="217"/>
        <end position="239"/>
    </location>
</feature>
<dbReference type="Pfam" id="PF19590">
    <property type="entry name" value="TrbL_3"/>
    <property type="match status" value="1"/>
</dbReference>
<dbReference type="InterPro" id="IPR045782">
    <property type="entry name" value="TrbL_3"/>
</dbReference>
<proteinExistence type="predicted"/>
<feature type="transmembrane region" description="Helical" evidence="1">
    <location>
        <begin position="42"/>
        <end position="64"/>
    </location>
</feature>
<feature type="transmembrane region" description="Helical" evidence="1">
    <location>
        <begin position="279"/>
        <end position="303"/>
    </location>
</feature>
<name>A0A0G1UZ26_9BACT</name>
<gene>
    <name evidence="2" type="ORF">UY32_C0001G0037</name>
</gene>